<evidence type="ECO:0000313" key="11">
    <source>
        <dbReference type="Proteomes" id="UP001188597"/>
    </source>
</evidence>
<feature type="transmembrane region" description="Helical" evidence="8">
    <location>
        <begin position="145"/>
        <end position="161"/>
    </location>
</feature>
<dbReference type="GO" id="GO:0005886">
    <property type="term" value="C:plasma membrane"/>
    <property type="evidence" value="ECO:0007669"/>
    <property type="project" value="TreeGrafter"/>
</dbReference>
<dbReference type="Pfam" id="PF05462">
    <property type="entry name" value="Dicty_CAR"/>
    <property type="match status" value="1"/>
</dbReference>
<feature type="transmembrane region" description="Helical" evidence="8">
    <location>
        <begin position="270"/>
        <end position="294"/>
    </location>
</feature>
<gene>
    <name evidence="10" type="ORF">RJ639_046869</name>
</gene>
<evidence type="ECO:0000256" key="2">
    <source>
        <dbReference type="ARBA" id="ARBA00022692"/>
    </source>
</evidence>
<evidence type="ECO:0000256" key="7">
    <source>
        <dbReference type="ARBA" id="ARBA00023224"/>
    </source>
</evidence>
<keyword evidence="6" id="KW-0675">Receptor</keyword>
<comment type="subcellular location">
    <subcellularLocation>
        <location evidence="1">Membrane</location>
        <topology evidence="1">Multi-pass membrane protein</topology>
    </subcellularLocation>
</comment>
<dbReference type="PANTHER" id="PTHR23112:SF0">
    <property type="entry name" value="TRANSMEMBRANE PROTEIN 116"/>
    <property type="match status" value="1"/>
</dbReference>
<dbReference type="GO" id="GO:0007189">
    <property type="term" value="P:adenylate cyclase-activating G protein-coupled receptor signaling pathway"/>
    <property type="evidence" value="ECO:0007669"/>
    <property type="project" value="TreeGrafter"/>
</dbReference>
<dbReference type="InterPro" id="IPR022340">
    <property type="entry name" value="GPCR_GCR1_put"/>
</dbReference>
<organism evidence="10 11">
    <name type="scientific">Escallonia herrerae</name>
    <dbReference type="NCBI Taxonomy" id="1293975"/>
    <lineage>
        <taxon>Eukaryota</taxon>
        <taxon>Viridiplantae</taxon>
        <taxon>Streptophyta</taxon>
        <taxon>Embryophyta</taxon>
        <taxon>Tracheophyta</taxon>
        <taxon>Spermatophyta</taxon>
        <taxon>Magnoliopsida</taxon>
        <taxon>eudicotyledons</taxon>
        <taxon>Gunneridae</taxon>
        <taxon>Pentapetalae</taxon>
        <taxon>asterids</taxon>
        <taxon>campanulids</taxon>
        <taxon>Escalloniales</taxon>
        <taxon>Escalloniaceae</taxon>
        <taxon>Escallonia</taxon>
    </lineage>
</organism>
<keyword evidence="2 8" id="KW-0812">Transmembrane</keyword>
<comment type="caution">
    <text evidence="10">The sequence shown here is derived from an EMBL/GenBank/DDBJ whole genome shotgun (WGS) entry which is preliminary data.</text>
</comment>
<evidence type="ECO:0000259" key="9">
    <source>
        <dbReference type="PROSITE" id="PS50261"/>
    </source>
</evidence>
<dbReference type="Proteomes" id="UP001188597">
    <property type="component" value="Unassembled WGS sequence"/>
</dbReference>
<accession>A0AA89B002</accession>
<dbReference type="PRINTS" id="PR02001">
    <property type="entry name" value="GCR1CAMPR"/>
</dbReference>
<sequence length="379" mass="42706">MAIVQAVVGSLTAGDRRILTSVNTGASTLSFLGSGFIVLCYLLFKDLRKFSFKLVFFLALSVSSSSTFIQSLVELEFFLSADMLCSFFSLVGDPSNGFFCYAQGYSTHCFCVASFLWTTTIAFTLHRTVVRHKTDVEDLEPMFHLYVWGTSLVMTVLRSIGNDHGHIARLGAWCWTQTGRTGKVVHFVTFYAPLWGAIIFNGVTYFQVIRMLNNATRMAVGMSDRALHPDARADMKALNRWGYYPLILIGSWAFGTINRIHDFIEPGHKIFWLSVLDVGMAALMGLFNSIAYGLNSSVRRAIFERLDLGANIDISYAVLSLKILQCLPLIPDSVLKSMLGYMDLFRLPERVRRWFPKSFKSRGHQQESELVSLKIQDQQ</sequence>
<evidence type="ECO:0000313" key="10">
    <source>
        <dbReference type="EMBL" id="KAK3021298.1"/>
    </source>
</evidence>
<dbReference type="InterPro" id="IPR017981">
    <property type="entry name" value="GPCR_2-like_7TM"/>
</dbReference>
<keyword evidence="4" id="KW-0297">G-protein coupled receptor</keyword>
<evidence type="ECO:0000256" key="1">
    <source>
        <dbReference type="ARBA" id="ARBA00004141"/>
    </source>
</evidence>
<protein>
    <recommendedName>
        <fullName evidence="9">G-protein coupled receptors family 2 profile 2 domain-containing protein</fullName>
    </recommendedName>
</protein>
<dbReference type="PROSITE" id="PS50261">
    <property type="entry name" value="G_PROTEIN_RECEP_F2_4"/>
    <property type="match status" value="1"/>
</dbReference>
<dbReference type="SUPFAM" id="SSF81321">
    <property type="entry name" value="Family A G protein-coupled receptor-like"/>
    <property type="match status" value="1"/>
</dbReference>
<feature type="transmembrane region" description="Helical" evidence="8">
    <location>
        <begin position="25"/>
        <end position="44"/>
    </location>
</feature>
<feature type="domain" description="G-protein coupled receptors family 2 profile 2" evidence="9">
    <location>
        <begin position="19"/>
        <end position="296"/>
    </location>
</feature>
<keyword evidence="7" id="KW-0807">Transducer</keyword>
<keyword evidence="3 8" id="KW-1133">Transmembrane helix</keyword>
<feature type="transmembrane region" description="Helical" evidence="8">
    <location>
        <begin position="105"/>
        <end position="125"/>
    </location>
</feature>
<proteinExistence type="predicted"/>
<dbReference type="InterPro" id="IPR022343">
    <property type="entry name" value="GCR1-cAMP_receptor"/>
</dbReference>
<dbReference type="PANTHER" id="PTHR23112">
    <property type="entry name" value="G PROTEIN-COUPLED RECEPTOR 157-RELATED"/>
    <property type="match status" value="1"/>
</dbReference>
<feature type="transmembrane region" description="Helical" evidence="8">
    <location>
        <begin position="241"/>
        <end position="258"/>
    </location>
</feature>
<dbReference type="GO" id="GO:0007166">
    <property type="term" value="P:cell surface receptor signaling pathway"/>
    <property type="evidence" value="ECO:0007669"/>
    <property type="project" value="InterPro"/>
</dbReference>
<dbReference type="Gene3D" id="1.20.1070.10">
    <property type="entry name" value="Rhodopsin 7-helix transmembrane proteins"/>
    <property type="match status" value="1"/>
</dbReference>
<feature type="transmembrane region" description="Helical" evidence="8">
    <location>
        <begin position="51"/>
        <end position="73"/>
    </location>
</feature>
<name>A0AA89B002_9ASTE</name>
<dbReference type="PRINTS" id="PR02000">
    <property type="entry name" value="GCR1PLANT"/>
</dbReference>
<dbReference type="EMBL" id="JAVXUP010000767">
    <property type="protein sequence ID" value="KAK3021298.1"/>
    <property type="molecule type" value="Genomic_DNA"/>
</dbReference>
<feature type="transmembrane region" description="Helical" evidence="8">
    <location>
        <begin position="190"/>
        <end position="208"/>
    </location>
</feature>
<dbReference type="AlphaFoldDB" id="A0AA89B002"/>
<keyword evidence="5 8" id="KW-0472">Membrane</keyword>
<keyword evidence="11" id="KW-1185">Reference proteome</keyword>
<evidence type="ECO:0000256" key="5">
    <source>
        <dbReference type="ARBA" id="ARBA00023136"/>
    </source>
</evidence>
<evidence type="ECO:0000256" key="8">
    <source>
        <dbReference type="SAM" id="Phobius"/>
    </source>
</evidence>
<evidence type="ECO:0000256" key="6">
    <source>
        <dbReference type="ARBA" id="ARBA00023170"/>
    </source>
</evidence>
<evidence type="ECO:0000256" key="3">
    <source>
        <dbReference type="ARBA" id="ARBA00022989"/>
    </source>
</evidence>
<reference evidence="10" key="1">
    <citation type="submission" date="2022-12" db="EMBL/GenBank/DDBJ databases">
        <title>Draft genome assemblies for two species of Escallonia (Escalloniales).</title>
        <authorList>
            <person name="Chanderbali A."/>
            <person name="Dervinis C."/>
            <person name="Anghel I."/>
            <person name="Soltis D."/>
            <person name="Soltis P."/>
            <person name="Zapata F."/>
        </authorList>
    </citation>
    <scope>NUCLEOTIDE SEQUENCE</scope>
    <source>
        <strain evidence="10">UCBG64.0493</strain>
        <tissue evidence="10">Leaf</tissue>
    </source>
</reference>
<evidence type="ECO:0000256" key="4">
    <source>
        <dbReference type="ARBA" id="ARBA00023040"/>
    </source>
</evidence>
<dbReference type="GO" id="GO:0004930">
    <property type="term" value="F:G protein-coupled receptor activity"/>
    <property type="evidence" value="ECO:0007669"/>
    <property type="project" value="UniProtKB-KW"/>
</dbReference>